<accession>A0A0G2FD21</accession>
<dbReference type="OrthoDB" id="5192261at2759"/>
<reference evidence="2 3" key="1">
    <citation type="submission" date="2015-05" db="EMBL/GenBank/DDBJ databases">
        <title>Distinctive expansion of gene families associated with plant cell wall degradation and secondary metabolism in the genomes of grapevine trunk pathogens.</title>
        <authorList>
            <person name="Lawrence D.P."/>
            <person name="Travadon R."/>
            <person name="Rolshausen P.E."/>
            <person name="Baumgartner K."/>
        </authorList>
    </citation>
    <scope>NUCLEOTIDE SEQUENCE [LARGE SCALE GENOMIC DNA]</scope>
    <source>
        <strain evidence="2">DA912</strain>
    </source>
</reference>
<keyword evidence="1" id="KW-0732">Signal</keyword>
<name>A0A0G2FD21_9PEZI</name>
<keyword evidence="3" id="KW-1185">Reference proteome</keyword>
<proteinExistence type="predicted"/>
<reference evidence="2 3" key="2">
    <citation type="submission" date="2015-05" db="EMBL/GenBank/DDBJ databases">
        <authorList>
            <person name="Morales-Cruz A."/>
            <person name="Amrine K.C."/>
            <person name="Cantu D."/>
        </authorList>
    </citation>
    <scope>NUCLEOTIDE SEQUENCE [LARGE SCALE GENOMIC DNA]</scope>
    <source>
        <strain evidence="2">DA912</strain>
    </source>
</reference>
<evidence type="ECO:0000313" key="2">
    <source>
        <dbReference type="EMBL" id="KKY32502.1"/>
    </source>
</evidence>
<feature type="chain" id="PRO_5002544217" evidence="1">
    <location>
        <begin position="19"/>
        <end position="172"/>
    </location>
</feature>
<sequence length="172" mass="18644">MYTNFLTILTAMAGLASALPADSGNTKQLYRRDPSDQSGNSRFIYQCEETIIPNPGGGGGAGEGGYGFFSDRFSFVDRDGVNVVPDACEYTDSGHFCINCIFNSKYLSSPTNATGCYNPPAGMYQGCSLSFQYNDYPYDTQEGQDKCGHQVSYPGFSDIGKAICYFDDGWSG</sequence>
<feature type="signal peptide" evidence="1">
    <location>
        <begin position="1"/>
        <end position="18"/>
    </location>
</feature>
<evidence type="ECO:0000313" key="3">
    <source>
        <dbReference type="Proteomes" id="UP000034680"/>
    </source>
</evidence>
<dbReference type="EMBL" id="LCUC01000301">
    <property type="protein sequence ID" value="KKY32502.1"/>
    <property type="molecule type" value="Genomic_DNA"/>
</dbReference>
<evidence type="ECO:0000256" key="1">
    <source>
        <dbReference type="SAM" id="SignalP"/>
    </source>
</evidence>
<gene>
    <name evidence="2" type="ORF">UCDDA912_g07538</name>
</gene>
<dbReference type="AlphaFoldDB" id="A0A0G2FD21"/>
<dbReference type="Proteomes" id="UP000034680">
    <property type="component" value="Unassembled WGS sequence"/>
</dbReference>
<protein>
    <submittedName>
        <fullName evidence="2">Uncharacterized protein</fullName>
    </submittedName>
</protein>
<organism evidence="2 3">
    <name type="scientific">Diaporthe ampelina</name>
    <dbReference type="NCBI Taxonomy" id="1214573"/>
    <lineage>
        <taxon>Eukaryota</taxon>
        <taxon>Fungi</taxon>
        <taxon>Dikarya</taxon>
        <taxon>Ascomycota</taxon>
        <taxon>Pezizomycotina</taxon>
        <taxon>Sordariomycetes</taxon>
        <taxon>Sordariomycetidae</taxon>
        <taxon>Diaporthales</taxon>
        <taxon>Diaporthaceae</taxon>
        <taxon>Diaporthe</taxon>
    </lineage>
</organism>
<comment type="caution">
    <text evidence="2">The sequence shown here is derived from an EMBL/GenBank/DDBJ whole genome shotgun (WGS) entry which is preliminary data.</text>
</comment>